<evidence type="ECO:0000256" key="1">
    <source>
        <dbReference type="ARBA" id="ARBA00005662"/>
    </source>
</evidence>
<proteinExistence type="inferred from homology"/>
<dbReference type="PANTHER" id="PTHR33393:SF13">
    <property type="entry name" value="PGA BIOSYNTHESIS PROTEIN CAPA"/>
    <property type="match status" value="1"/>
</dbReference>
<feature type="domain" description="Capsule synthesis protein CapA" evidence="3">
    <location>
        <begin position="36"/>
        <end position="304"/>
    </location>
</feature>
<feature type="compositionally biased region" description="Basic and acidic residues" evidence="2">
    <location>
        <begin position="175"/>
        <end position="188"/>
    </location>
</feature>
<dbReference type="Pfam" id="PF09587">
    <property type="entry name" value="PGA_cap"/>
    <property type="match status" value="1"/>
</dbReference>
<dbReference type="SUPFAM" id="SSF56300">
    <property type="entry name" value="Metallo-dependent phosphatases"/>
    <property type="match status" value="1"/>
</dbReference>
<feature type="non-terminal residue" evidence="4">
    <location>
        <position position="304"/>
    </location>
</feature>
<dbReference type="EMBL" id="UINC01027285">
    <property type="protein sequence ID" value="SVB06262.1"/>
    <property type="molecule type" value="Genomic_DNA"/>
</dbReference>
<protein>
    <recommendedName>
        <fullName evidence="3">Capsule synthesis protein CapA domain-containing protein</fullName>
    </recommendedName>
</protein>
<sequence length="304" mass="33571">MKTIRLLVLTWFILAFGVDEGKSQRVDPSLRNSDFTFALGGDALITRKLSVYKEPKFLELIELIRGADAAFVNLEMLFHDYEPYPMHQSGGTWTRADPALIHDFVWAGFDMVSRANNHTGDYGVEGMRLTTRYVKEAGLVHAGVGESLAEAREAKFLETAKGRVALISMASTFPDHSRAGRTRGDTKPRPGLNPLRYSTVETVTSDQFSEFQAVLEDLDIRFTNPSEDQLRVFGSTFAIGDQRTVVTTPDPVDLEEIAAVVRNAKRLADHVIVTIHAHESGDARSEPAGFLPIFARAMVDAGAT</sequence>
<reference evidence="4" key="1">
    <citation type="submission" date="2018-05" db="EMBL/GenBank/DDBJ databases">
        <authorList>
            <person name="Lanie J.A."/>
            <person name="Ng W.-L."/>
            <person name="Kazmierczak K.M."/>
            <person name="Andrzejewski T.M."/>
            <person name="Davidsen T.M."/>
            <person name="Wayne K.J."/>
            <person name="Tettelin H."/>
            <person name="Glass J.I."/>
            <person name="Rusch D."/>
            <person name="Podicherti R."/>
            <person name="Tsui H.-C.T."/>
            <person name="Winkler M.E."/>
        </authorList>
    </citation>
    <scope>NUCLEOTIDE SEQUENCE</scope>
</reference>
<organism evidence="4">
    <name type="scientific">marine metagenome</name>
    <dbReference type="NCBI Taxonomy" id="408172"/>
    <lineage>
        <taxon>unclassified sequences</taxon>
        <taxon>metagenomes</taxon>
        <taxon>ecological metagenomes</taxon>
    </lineage>
</organism>
<name>A0A382AYY4_9ZZZZ</name>
<dbReference type="PANTHER" id="PTHR33393">
    <property type="entry name" value="POLYGLUTAMINE SYNTHESIS ACCESSORY PROTEIN RV0574C-RELATED"/>
    <property type="match status" value="1"/>
</dbReference>
<dbReference type="InterPro" id="IPR052169">
    <property type="entry name" value="CW_Biosynth-Accessory"/>
</dbReference>
<evidence type="ECO:0000256" key="2">
    <source>
        <dbReference type="SAM" id="MobiDB-lite"/>
    </source>
</evidence>
<dbReference type="AlphaFoldDB" id="A0A382AYY4"/>
<dbReference type="InterPro" id="IPR029052">
    <property type="entry name" value="Metallo-depent_PP-like"/>
</dbReference>
<evidence type="ECO:0000313" key="4">
    <source>
        <dbReference type="EMBL" id="SVB06262.1"/>
    </source>
</evidence>
<comment type="similarity">
    <text evidence="1">Belongs to the CapA family.</text>
</comment>
<evidence type="ECO:0000259" key="3">
    <source>
        <dbReference type="SMART" id="SM00854"/>
    </source>
</evidence>
<gene>
    <name evidence="4" type="ORF">METZ01_LOCUS159116</name>
</gene>
<dbReference type="SMART" id="SM00854">
    <property type="entry name" value="PGA_cap"/>
    <property type="match status" value="1"/>
</dbReference>
<accession>A0A382AYY4</accession>
<dbReference type="InterPro" id="IPR019079">
    <property type="entry name" value="Capsule_synth_CapA"/>
</dbReference>
<feature type="region of interest" description="Disordered" evidence="2">
    <location>
        <begin position="175"/>
        <end position="194"/>
    </location>
</feature>